<organism evidence="2 3">
    <name type="scientific">Porphyra umbilicalis</name>
    <name type="common">Purple laver</name>
    <name type="synonym">Red alga</name>
    <dbReference type="NCBI Taxonomy" id="2786"/>
    <lineage>
        <taxon>Eukaryota</taxon>
        <taxon>Rhodophyta</taxon>
        <taxon>Bangiophyceae</taxon>
        <taxon>Bangiales</taxon>
        <taxon>Bangiaceae</taxon>
        <taxon>Porphyra</taxon>
    </lineage>
</organism>
<proteinExistence type="predicted"/>
<dbReference type="Proteomes" id="UP000218209">
    <property type="component" value="Unassembled WGS sequence"/>
</dbReference>
<dbReference type="AlphaFoldDB" id="A0A1X6PD65"/>
<feature type="region of interest" description="Disordered" evidence="1">
    <location>
        <begin position="1"/>
        <end position="23"/>
    </location>
</feature>
<sequence>MAASCGVRPSGSGHSASRDRCWYGPQITPADGGLSPRACTRLSGTRVTTSKMTTRSSRKTEALARAMFVRPPARTKTGADRPRPPAAPCPIVQAPVPSCARRRRRTSLLQVPLPHTARRCRSARRPSAALRPHMLRRRRLVTPRRRTAGRRRSACRPSAALRPRMVGRRRSAPAVHSTAGRRRSVRRLSAAPRSSLVGRRR</sequence>
<reference evidence="2 3" key="1">
    <citation type="submission" date="2017-03" db="EMBL/GenBank/DDBJ databases">
        <title>WGS assembly of Porphyra umbilicalis.</title>
        <authorList>
            <person name="Brawley S.H."/>
            <person name="Blouin N.A."/>
            <person name="Ficko-Blean E."/>
            <person name="Wheeler G.L."/>
            <person name="Lohr M."/>
            <person name="Goodson H.V."/>
            <person name="Jenkins J.W."/>
            <person name="Blaby-Haas C.E."/>
            <person name="Helliwell K.E."/>
            <person name="Chan C."/>
            <person name="Marriage T."/>
            <person name="Bhattacharya D."/>
            <person name="Klein A.S."/>
            <person name="Badis Y."/>
            <person name="Brodie J."/>
            <person name="Cao Y."/>
            <person name="Collen J."/>
            <person name="Dittami S.M."/>
            <person name="Gachon C.M."/>
            <person name="Green B.R."/>
            <person name="Karpowicz S."/>
            <person name="Kim J.W."/>
            <person name="Kudahl U."/>
            <person name="Lin S."/>
            <person name="Michel G."/>
            <person name="Mittag M."/>
            <person name="Olson B.J."/>
            <person name="Pangilinan J."/>
            <person name="Peng Y."/>
            <person name="Qiu H."/>
            <person name="Shu S."/>
            <person name="Singer J.T."/>
            <person name="Smith A.G."/>
            <person name="Sprecher B.N."/>
            <person name="Wagner V."/>
            <person name="Wang W."/>
            <person name="Wang Z.-Y."/>
            <person name="Yan J."/>
            <person name="Yarish C."/>
            <person name="Zoeuner-Riek S."/>
            <person name="Zhuang Y."/>
            <person name="Zou Y."/>
            <person name="Lindquist E.A."/>
            <person name="Grimwood J."/>
            <person name="Barry K."/>
            <person name="Rokhsar D.S."/>
            <person name="Schmutz J."/>
            <person name="Stiller J.W."/>
            <person name="Grossman A.R."/>
            <person name="Prochnik S.E."/>
        </authorList>
    </citation>
    <scope>NUCLEOTIDE SEQUENCE [LARGE SCALE GENOMIC DNA]</scope>
    <source>
        <strain evidence="2">4086291</strain>
    </source>
</reference>
<evidence type="ECO:0000313" key="2">
    <source>
        <dbReference type="EMBL" id="OSX78818.1"/>
    </source>
</evidence>
<name>A0A1X6PD65_PORUM</name>
<feature type="region of interest" description="Disordered" evidence="1">
    <location>
        <begin position="144"/>
        <end position="201"/>
    </location>
</feature>
<accession>A0A1X6PD65</accession>
<dbReference type="EMBL" id="KV918804">
    <property type="protein sequence ID" value="OSX78818.1"/>
    <property type="molecule type" value="Genomic_DNA"/>
</dbReference>
<gene>
    <name evidence="2" type="ORF">BU14_0098s0044</name>
</gene>
<protein>
    <submittedName>
        <fullName evidence="2">Uncharacterized protein</fullName>
    </submittedName>
</protein>
<keyword evidence="3" id="KW-1185">Reference proteome</keyword>
<evidence type="ECO:0000256" key="1">
    <source>
        <dbReference type="SAM" id="MobiDB-lite"/>
    </source>
</evidence>
<evidence type="ECO:0000313" key="3">
    <source>
        <dbReference type="Proteomes" id="UP000218209"/>
    </source>
</evidence>
<feature type="compositionally biased region" description="Basic residues" evidence="1">
    <location>
        <begin position="144"/>
        <end position="154"/>
    </location>
</feature>